<dbReference type="Gene3D" id="3.30.70.270">
    <property type="match status" value="1"/>
</dbReference>
<evidence type="ECO:0000313" key="5">
    <source>
        <dbReference type="EMBL" id="OHT18402.1"/>
    </source>
</evidence>
<dbReference type="PANTHER" id="PTHR45138:SF9">
    <property type="entry name" value="DIGUANYLATE CYCLASE DGCM-RELATED"/>
    <property type="match status" value="1"/>
</dbReference>
<dbReference type="InterPro" id="IPR043128">
    <property type="entry name" value="Rev_trsase/Diguanyl_cyclase"/>
</dbReference>
<dbReference type="InterPro" id="IPR050469">
    <property type="entry name" value="Diguanylate_Cyclase"/>
</dbReference>
<evidence type="ECO:0000256" key="2">
    <source>
        <dbReference type="ARBA" id="ARBA00034247"/>
    </source>
</evidence>
<gene>
    <name evidence="5" type="primary">ydaM_1</name>
    <name evidence="5" type="ORF">BHE75_00373</name>
</gene>
<reference evidence="5 6" key="1">
    <citation type="submission" date="2016-09" db="EMBL/GenBank/DDBJ databases">
        <title>Metabolic pathway, cell adaptation mechanisms and a novel monoxygenase revealed through proteogenomic-transcription analysis of a Sphingomonas haloaromaticamans strain degrading the fungicide ortho-phenylphenol.</title>
        <authorList>
            <person name="Perruchon C."/>
            <person name="Papadopoulou E.S."/>
            <person name="Rousidou C."/>
            <person name="Vasileiadis S."/>
            <person name="Tanou G."/>
            <person name="Amoutzias G."/>
            <person name="Molassiotis A."/>
            <person name="Karpouzas D.G."/>
        </authorList>
    </citation>
    <scope>NUCLEOTIDE SEQUENCE [LARGE SCALE GENOMIC DNA]</scope>
    <source>
        <strain evidence="5 6">P3</strain>
    </source>
</reference>
<evidence type="ECO:0000313" key="6">
    <source>
        <dbReference type="Proteomes" id="UP000179467"/>
    </source>
</evidence>
<dbReference type="SMART" id="SM00267">
    <property type="entry name" value="GGDEF"/>
    <property type="match status" value="1"/>
</dbReference>
<dbReference type="AlphaFoldDB" id="A0A1S1H995"/>
<dbReference type="Pfam" id="PF00990">
    <property type="entry name" value="GGDEF"/>
    <property type="match status" value="1"/>
</dbReference>
<sequence>MPDMPERSEARRTWDRIGDLLFTHGLEPTVANFDLCRRYVMGDTALVKTFDQAIERHGGLTRTALAGLMAVHSRTVTSDEIMRFAQQARQKAEEAAHVIGETQGDTRRFADVLEAGAVTLATGEGPEAVIAELLAETRLMTERAWAAEDRIRKASDEIQELRTRLAEASVSANSDPLTGLPNRRALEARLRDAFEAARAQRRTFSLAICDIDNFKRINDTHGHPIGDQVIRLIASALSRVGSDSLFVARYGGEEFVVVFDGAEPRDAMAQLDTIRADVAARQVTLRQTGETLGRVTFSAGIAGMRGRRDTSAMLKAADDALYRAKSDGRNRIYAAD</sequence>
<organism evidence="5 6">
    <name type="scientific">Edaphosphingomonas haloaromaticamans</name>
    <dbReference type="NCBI Taxonomy" id="653954"/>
    <lineage>
        <taxon>Bacteria</taxon>
        <taxon>Pseudomonadati</taxon>
        <taxon>Pseudomonadota</taxon>
        <taxon>Alphaproteobacteria</taxon>
        <taxon>Sphingomonadales</taxon>
        <taxon>Rhizorhabdaceae</taxon>
        <taxon>Edaphosphingomonas</taxon>
    </lineage>
</organism>
<feature type="coiled-coil region" evidence="3">
    <location>
        <begin position="144"/>
        <end position="171"/>
    </location>
</feature>
<dbReference type="GO" id="GO:0005886">
    <property type="term" value="C:plasma membrane"/>
    <property type="evidence" value="ECO:0007669"/>
    <property type="project" value="TreeGrafter"/>
</dbReference>
<comment type="catalytic activity">
    <reaction evidence="2">
        <text>2 GTP = 3',3'-c-di-GMP + 2 diphosphate</text>
        <dbReference type="Rhea" id="RHEA:24898"/>
        <dbReference type="ChEBI" id="CHEBI:33019"/>
        <dbReference type="ChEBI" id="CHEBI:37565"/>
        <dbReference type="ChEBI" id="CHEBI:58805"/>
        <dbReference type="EC" id="2.7.7.65"/>
    </reaction>
</comment>
<evidence type="ECO:0000256" key="3">
    <source>
        <dbReference type="SAM" id="Coils"/>
    </source>
</evidence>
<dbReference type="PROSITE" id="PS50887">
    <property type="entry name" value="GGDEF"/>
    <property type="match status" value="1"/>
</dbReference>
<keyword evidence="5" id="KW-0548">Nucleotidyltransferase</keyword>
<dbReference type="Proteomes" id="UP000179467">
    <property type="component" value="Unassembled WGS sequence"/>
</dbReference>
<keyword evidence="5" id="KW-0808">Transferase</keyword>
<evidence type="ECO:0000259" key="4">
    <source>
        <dbReference type="PROSITE" id="PS50887"/>
    </source>
</evidence>
<accession>A0A1S1H995</accession>
<dbReference type="PANTHER" id="PTHR45138">
    <property type="entry name" value="REGULATORY COMPONENTS OF SENSORY TRANSDUCTION SYSTEM"/>
    <property type="match status" value="1"/>
</dbReference>
<keyword evidence="3" id="KW-0175">Coiled coil</keyword>
<dbReference type="FunFam" id="3.30.70.270:FF:000001">
    <property type="entry name" value="Diguanylate cyclase domain protein"/>
    <property type="match status" value="1"/>
</dbReference>
<dbReference type="InterPro" id="IPR029787">
    <property type="entry name" value="Nucleotide_cyclase"/>
</dbReference>
<dbReference type="GO" id="GO:0052621">
    <property type="term" value="F:diguanylate cyclase activity"/>
    <property type="evidence" value="ECO:0007669"/>
    <property type="project" value="UniProtKB-EC"/>
</dbReference>
<dbReference type="EC" id="2.7.7.65" evidence="1"/>
<dbReference type="EMBL" id="MIPT01000001">
    <property type="protein sequence ID" value="OHT18402.1"/>
    <property type="molecule type" value="Genomic_DNA"/>
</dbReference>
<dbReference type="CDD" id="cd01949">
    <property type="entry name" value="GGDEF"/>
    <property type="match status" value="1"/>
</dbReference>
<keyword evidence="6" id="KW-1185">Reference proteome</keyword>
<dbReference type="GO" id="GO:1902201">
    <property type="term" value="P:negative regulation of bacterial-type flagellum-dependent cell motility"/>
    <property type="evidence" value="ECO:0007669"/>
    <property type="project" value="TreeGrafter"/>
</dbReference>
<proteinExistence type="predicted"/>
<comment type="caution">
    <text evidence="5">The sequence shown here is derived from an EMBL/GenBank/DDBJ whole genome shotgun (WGS) entry which is preliminary data.</text>
</comment>
<dbReference type="NCBIfam" id="TIGR00254">
    <property type="entry name" value="GGDEF"/>
    <property type="match status" value="1"/>
</dbReference>
<dbReference type="SUPFAM" id="SSF55073">
    <property type="entry name" value="Nucleotide cyclase"/>
    <property type="match status" value="1"/>
</dbReference>
<dbReference type="InterPro" id="IPR000160">
    <property type="entry name" value="GGDEF_dom"/>
</dbReference>
<name>A0A1S1H995_9SPHN</name>
<protein>
    <recommendedName>
        <fullName evidence="1">diguanylate cyclase</fullName>
        <ecNumber evidence="1">2.7.7.65</ecNumber>
    </recommendedName>
</protein>
<dbReference type="GO" id="GO:0043709">
    <property type="term" value="P:cell adhesion involved in single-species biofilm formation"/>
    <property type="evidence" value="ECO:0007669"/>
    <property type="project" value="TreeGrafter"/>
</dbReference>
<dbReference type="RefSeq" id="WP_015459041.1">
    <property type="nucleotide sequence ID" value="NZ_MIPT01000001.1"/>
</dbReference>
<feature type="domain" description="GGDEF" evidence="4">
    <location>
        <begin position="202"/>
        <end position="336"/>
    </location>
</feature>
<evidence type="ECO:0000256" key="1">
    <source>
        <dbReference type="ARBA" id="ARBA00012528"/>
    </source>
</evidence>